<feature type="domain" description="VLIG-type G" evidence="3">
    <location>
        <begin position="1288"/>
        <end position="1533"/>
    </location>
</feature>
<organism evidence="4 5">
    <name type="scientific">Erpetoichthys calabaricus</name>
    <name type="common">Rope fish</name>
    <name type="synonym">Calamoichthys calabaricus</name>
    <dbReference type="NCBI Taxonomy" id="27687"/>
    <lineage>
        <taxon>Eukaryota</taxon>
        <taxon>Metazoa</taxon>
        <taxon>Chordata</taxon>
        <taxon>Craniata</taxon>
        <taxon>Vertebrata</taxon>
        <taxon>Euteleostomi</taxon>
        <taxon>Actinopterygii</taxon>
        <taxon>Polypteriformes</taxon>
        <taxon>Polypteridae</taxon>
        <taxon>Erpetoichthys</taxon>
    </lineage>
</organism>
<comment type="similarity">
    <text evidence="1">Belongs to the TRAFAC class dynamin-like GTPase superfamily. Very large inducible GTPase (VLIG) family.</text>
</comment>
<evidence type="ECO:0000313" key="5">
    <source>
        <dbReference type="Proteomes" id="UP000694620"/>
    </source>
</evidence>
<accession>A0A8C4SJ76</accession>
<reference evidence="4" key="2">
    <citation type="submission" date="2025-08" db="UniProtKB">
        <authorList>
            <consortium name="Ensembl"/>
        </authorList>
    </citation>
    <scope>IDENTIFICATION</scope>
</reference>
<dbReference type="InterPro" id="IPR027417">
    <property type="entry name" value="P-loop_NTPase"/>
</dbReference>
<dbReference type="Gene3D" id="3.40.50.300">
    <property type="entry name" value="P-loop containing nucleotide triphosphate hydrolases"/>
    <property type="match status" value="1"/>
</dbReference>
<sequence length="2276" mass="263002">MPLRRQKECDWDPMAPPEKWTQVLQNSSGGLALQGILFSDNPKDMLKKRLKMIDVPVKCRWSYHENEVLDLFQFFESRTQEEISAKLLEIGGYSIYQEMTADVDITSSVCYDEDPGSGSMKKADVSYMCEWKRSFIPVATCTFIWHNLFLSSAVVSDLKKLESLIGEEQNEQCKIILERYGSHANTMCTFGGSTRMKVDSSQFSEEQRETRRELVEKIIDEENYFLWKSHSSKDPSTFENMVIRKYDEQNQKHLAIVFQVDGGPPDSDSLDQWQNELLSKSGMWRIIDRGHKNRFIPMWNIVLWNHKKDFEDYESVANTIKIYWEMETGLEDMDLEVEKLMKAEVIVHDLLEESREWPGNSSETFGEKCTEHICECLKVYFQVKMLQGRNANHFWYQNVIRNKDMQAFLKWVAYGIGNSQLTAFHKTALLDRVSSLLGQRSILDKSSFPGIDELLSVVTKYTDPSTQKELTDFQSVHSLFSKIRSQASGVNPLIKGAQEMFMYAACIELLRLKESVAQLGHQRHKALVNALFYPYVASGNVLQKNCFSQSEWQLIENKILKLDKYVTEQGDQTDEQAQAMIFEILLTKDMEGDMDSDSKREEIARILGTAVEELGPDMCPSLHQVVFSTNGEVNQDYGGMLDKIKSIIKDNTARKDSWKRKSNELVQLVLQCAQKASEQQQEKTHLVMKNAIIESLGLEKFCATKLSLKEIKMFSPLTLLSGRPSSFSDIPWYFIQKLMMVHSDAMKMKCKADETSAKLASTSECSDCDLGDLFPTELDNMILLNPLDVVLAVFMCSDMFVQQELVLRMSMCQFAVPILIPSCEKQGVFLLWGLRSIMKKWHQKSIEGSSFTTECGVATQPLHTVTFIRLGKLQSSKSAFLNCLLSSSQNSYNFFVHSEMEGGDVAREISNGLVELIWYLPSGNESLDVFQEPFALMNLRGDALSFPTQVTLLSDVSSAIFVFVDNIGDEEEEVIVNLSRSKAKLFLLVNPQTNKQEVLKKRLQGLIITHKITKSQILTQQMRNKNECISEIRTKITNIQASRQNCMSLEEMSKLAREHGFEVDEDYGPCQAGRKKAEEVLADLHCHNITEFKQVMFPFQGPAWHEYSKIEKESLRLREIGQKNTLDYYRELDQKKRQIHLKYSENDITPAMKTFLETSLGCAKEERLFFLQWMKLKLDSLSSTALPELREQLKMAGKDLNEQKQLLEKLTSSSLGLEHFLREIGQIYETFLMCDSRLKEDLLHLPATVAEILLAGFPVELIDGNVCNIPMRWVSDILNEVNKRTHPDTRIFVLSVLGVQSSGKSTLLNTLFGLQFAVSAGRCTQGAFMQLIHVAPDIKPELGCDYIMVIDTEGLKSQELMSLTDNYEHDNEMATMIAALSDVTLVNLASESSAEMQDVLQIVIHALIRMKETGKKPSIYFIHQNVADISAKEMNLLGTTQLLNRLNAVTQAAAKQEKKEGVYCEFSDVIQCDPGSANKYIAGLWHGVPPMAAVNVGYSESVFELKKELLNYIKEQKKKQKPSKIGDFIVWMEDVSVAVKSEDFLFSFQNSLEAAAFAKLDTHYRNWIWEIQQRFMEWWEREEVKIKNCEELDDLLSKLSIEVEELRKEQENKALDNLQSYFKKDIDNKQFIENHRHYFETNIKISCQQLKDDSLKKLETSAENWERQNSVRKIRKSCDANIQHKVKELVKKCKEEKKELSDAELTRIFDEMWKETVGFFKYPEDKVDIQRDMEKSLLNNASQRKDLKWKLKDRKCEPIGDDGFKVLPVHFKTLDKSGFSLTLGFTSTSVQETANSIIRECKKYIEDLVDRDTDYDPHYCTGVIMIIDKQIEKLYDERRKLTDQFYVDLKLHICAIAVHHFQEMHNRFLQNNNLLDRLEEEKAAYCETLKDLYREGDLSQKLAKRFCSLCLKPSLKSAVQRQLSKQVTTNMREKWMPYVFDNISYFQLALLVNVYKRDSFDAYKHYITDYDQYALNWLEKQANVYCRTVMNGKVRILSLAEETTQRLCSAVKMTLTQVAKINLNTADEFLQKFISELELIIVILKEKLEVAKFGYEVNAAEFSKDLQQVMDTLEKELLHEFSSWDVSFEIRSLPNPPHKQLFRLLRGCGEKCPACGAPCELEGSNHEHYSRYHRVFAVNHMPPRMLPFKTQFKKRYSQIFMNFDERAMNCISSKTQATSRQGRLLRRYKWGNLYKGYTSMYWRFVLKKYNQQFAEFYNTKPVYLDSIFEITWNDVRKHLQKVYRVNLGASGLARLRSMKSQRTLDNYERAPSFQQD</sequence>
<dbReference type="PANTHER" id="PTHR14819:SF9">
    <property type="entry name" value="UP-REGULATOR OF CELL PROLIFERATION-LIKE"/>
    <property type="match status" value="1"/>
</dbReference>
<dbReference type="PANTHER" id="PTHR14819">
    <property type="entry name" value="GTP-BINDING"/>
    <property type="match status" value="1"/>
</dbReference>
<evidence type="ECO:0000256" key="1">
    <source>
        <dbReference type="ARBA" id="ARBA00006828"/>
    </source>
</evidence>
<dbReference type="GeneTree" id="ENSGT00940000154390"/>
<dbReference type="Proteomes" id="UP000694620">
    <property type="component" value="Chromosome 12"/>
</dbReference>
<dbReference type="Ensembl" id="ENSECRT00000017931.1">
    <property type="protein sequence ID" value="ENSECRP00000017582.1"/>
    <property type="gene ID" value="ENSECRG00000011733.1"/>
</dbReference>
<reference evidence="4" key="1">
    <citation type="submission" date="2021-06" db="EMBL/GenBank/DDBJ databases">
        <authorList>
            <consortium name="Wellcome Sanger Institute Data Sharing"/>
        </authorList>
    </citation>
    <scope>NUCLEOTIDE SEQUENCE [LARGE SCALE GENOMIC DNA]</scope>
</reference>
<proteinExistence type="inferred from homology"/>
<dbReference type="Pfam" id="PF25974">
    <property type="entry name" value="URGCP_9th"/>
    <property type="match status" value="1"/>
</dbReference>
<dbReference type="InterPro" id="IPR052986">
    <property type="entry name" value="VLIG_GTPase"/>
</dbReference>
<dbReference type="InterPro" id="IPR057365">
    <property type="entry name" value="URGCP"/>
</dbReference>
<dbReference type="PROSITE" id="PS51717">
    <property type="entry name" value="G_VLIG"/>
    <property type="match status" value="1"/>
</dbReference>
<evidence type="ECO:0000259" key="3">
    <source>
        <dbReference type="PROSITE" id="PS51717"/>
    </source>
</evidence>
<keyword evidence="2" id="KW-0175">Coiled coil</keyword>
<evidence type="ECO:0000313" key="4">
    <source>
        <dbReference type="Ensembl" id="ENSECRP00000017582.1"/>
    </source>
</evidence>
<dbReference type="SUPFAM" id="SSF52540">
    <property type="entry name" value="P-loop containing nucleoside triphosphate hydrolases"/>
    <property type="match status" value="1"/>
</dbReference>
<dbReference type="Pfam" id="PF25683">
    <property type="entry name" value="URGCP_GTPase"/>
    <property type="match status" value="1"/>
</dbReference>
<protein>
    <submittedName>
        <fullName evidence="4">Interferon-induced very large GTPase 1-like</fullName>
    </submittedName>
</protein>
<keyword evidence="5" id="KW-1185">Reference proteome</keyword>
<dbReference type="GO" id="GO:0005525">
    <property type="term" value="F:GTP binding"/>
    <property type="evidence" value="ECO:0007669"/>
    <property type="project" value="InterPro"/>
</dbReference>
<evidence type="ECO:0000256" key="2">
    <source>
        <dbReference type="SAM" id="Coils"/>
    </source>
</evidence>
<dbReference type="InterPro" id="IPR058641">
    <property type="entry name" value="GVIN1_dom"/>
</dbReference>
<dbReference type="Pfam" id="PF25496">
    <property type="entry name" value="URGCP"/>
    <property type="match status" value="1"/>
</dbReference>
<name>A0A8C4SJ76_ERPCA</name>
<dbReference type="InterPro" id="IPR030383">
    <property type="entry name" value="G_VLIG_dom"/>
</dbReference>
<reference evidence="4" key="3">
    <citation type="submission" date="2025-09" db="UniProtKB">
        <authorList>
            <consortium name="Ensembl"/>
        </authorList>
    </citation>
    <scope>IDENTIFICATION</scope>
</reference>
<feature type="coiled-coil region" evidence="2">
    <location>
        <begin position="1589"/>
        <end position="1616"/>
    </location>
</feature>